<reference evidence="11" key="1">
    <citation type="submission" date="2016-10" db="EMBL/GenBank/DDBJ databases">
        <authorList>
            <person name="Varghese N."/>
            <person name="Submissions S."/>
        </authorList>
    </citation>
    <scope>NUCLEOTIDE SEQUENCE [LARGE SCALE GENOMIC DNA]</scope>
    <source>
        <strain evidence="11">KHC7</strain>
    </source>
</reference>
<dbReference type="UniPathway" id="UPA00031">
    <property type="reaction ID" value="UER00013"/>
</dbReference>
<dbReference type="RefSeq" id="WP_092154554.1">
    <property type="nucleotide sequence ID" value="NZ_FNBX01000015.1"/>
</dbReference>
<keyword evidence="4 8" id="KW-0028">Amino-acid biosynthesis</keyword>
<evidence type="ECO:0000256" key="6">
    <source>
        <dbReference type="ARBA" id="ARBA00023102"/>
    </source>
</evidence>
<comment type="catalytic activity">
    <reaction evidence="7 8">
        <text>L-histidinol phosphate + H2O = L-histidinol + phosphate</text>
        <dbReference type="Rhea" id="RHEA:14465"/>
        <dbReference type="ChEBI" id="CHEBI:15377"/>
        <dbReference type="ChEBI" id="CHEBI:43474"/>
        <dbReference type="ChEBI" id="CHEBI:57699"/>
        <dbReference type="ChEBI" id="CHEBI:57980"/>
        <dbReference type="EC" id="3.1.3.15"/>
    </reaction>
</comment>
<dbReference type="CDD" id="cd12110">
    <property type="entry name" value="PHP_HisPPase_Hisj_like"/>
    <property type="match status" value="1"/>
</dbReference>
<dbReference type="InterPro" id="IPR003141">
    <property type="entry name" value="Pol/His_phosphatase_N"/>
</dbReference>
<dbReference type="SMART" id="SM00481">
    <property type="entry name" value="POLIIIAc"/>
    <property type="match status" value="1"/>
</dbReference>
<dbReference type="NCBIfam" id="TIGR01856">
    <property type="entry name" value="hisJ_fam"/>
    <property type="match status" value="1"/>
</dbReference>
<name>A0A1G7PCF3_9BACT</name>
<evidence type="ECO:0000313" key="10">
    <source>
        <dbReference type="EMBL" id="SDF83963.1"/>
    </source>
</evidence>
<dbReference type="Proteomes" id="UP000199355">
    <property type="component" value="Unassembled WGS sequence"/>
</dbReference>
<protein>
    <recommendedName>
        <fullName evidence="3 8">Histidinol-phosphatase</fullName>
        <shortName evidence="8">HolPase</shortName>
        <ecNumber evidence="3 8">3.1.3.15</ecNumber>
    </recommendedName>
</protein>
<dbReference type="InterPro" id="IPR004013">
    <property type="entry name" value="PHP_dom"/>
</dbReference>
<gene>
    <name evidence="10" type="ORF">SAMN05192586_11534</name>
</gene>
<evidence type="ECO:0000256" key="5">
    <source>
        <dbReference type="ARBA" id="ARBA00022801"/>
    </source>
</evidence>
<dbReference type="EMBL" id="FNBX01000015">
    <property type="protein sequence ID" value="SDF83963.1"/>
    <property type="molecule type" value="Genomic_DNA"/>
</dbReference>
<dbReference type="InterPro" id="IPR016195">
    <property type="entry name" value="Pol/histidinol_Pase-like"/>
</dbReference>
<dbReference type="SUPFAM" id="SSF89550">
    <property type="entry name" value="PHP domain-like"/>
    <property type="match status" value="1"/>
</dbReference>
<dbReference type="PANTHER" id="PTHR21039">
    <property type="entry name" value="HISTIDINOL PHOSPHATASE-RELATED"/>
    <property type="match status" value="1"/>
</dbReference>
<dbReference type="InterPro" id="IPR010140">
    <property type="entry name" value="Histidinol_P_phosphatase_HisJ"/>
</dbReference>
<keyword evidence="6 8" id="KW-0368">Histidine biosynthesis</keyword>
<dbReference type="OrthoDB" id="9775255at2"/>
<dbReference type="GO" id="GO:0005737">
    <property type="term" value="C:cytoplasm"/>
    <property type="evidence" value="ECO:0007669"/>
    <property type="project" value="TreeGrafter"/>
</dbReference>
<evidence type="ECO:0000256" key="2">
    <source>
        <dbReference type="ARBA" id="ARBA00009152"/>
    </source>
</evidence>
<evidence type="ECO:0000256" key="1">
    <source>
        <dbReference type="ARBA" id="ARBA00004970"/>
    </source>
</evidence>
<accession>A0A1G7PCF3</accession>
<dbReference type="AlphaFoldDB" id="A0A1G7PCF3"/>
<keyword evidence="11" id="KW-1185">Reference proteome</keyword>
<proteinExistence type="inferred from homology"/>
<evidence type="ECO:0000259" key="9">
    <source>
        <dbReference type="SMART" id="SM00481"/>
    </source>
</evidence>
<evidence type="ECO:0000256" key="7">
    <source>
        <dbReference type="ARBA" id="ARBA00049158"/>
    </source>
</evidence>
<dbReference type="Gene3D" id="3.20.20.140">
    <property type="entry name" value="Metal-dependent hydrolases"/>
    <property type="match status" value="1"/>
</dbReference>
<organism evidence="10 11">
    <name type="scientific">Desulfovibrio legallii</name>
    <dbReference type="NCBI Taxonomy" id="571438"/>
    <lineage>
        <taxon>Bacteria</taxon>
        <taxon>Pseudomonadati</taxon>
        <taxon>Thermodesulfobacteriota</taxon>
        <taxon>Desulfovibrionia</taxon>
        <taxon>Desulfovibrionales</taxon>
        <taxon>Desulfovibrionaceae</taxon>
        <taxon>Desulfovibrio</taxon>
    </lineage>
</organism>
<dbReference type="GO" id="GO:0000105">
    <property type="term" value="P:L-histidine biosynthetic process"/>
    <property type="evidence" value="ECO:0007669"/>
    <property type="project" value="UniProtKB-UniRule"/>
</dbReference>
<comment type="pathway">
    <text evidence="1 8">Amino-acid biosynthesis; L-histidine biosynthesis; L-histidine from 5-phospho-alpha-D-ribose 1-diphosphate: step 8/9.</text>
</comment>
<dbReference type="EC" id="3.1.3.15" evidence="3 8"/>
<keyword evidence="5 8" id="KW-0378">Hydrolase</keyword>
<dbReference type="STRING" id="571438.SAMN05192586_11534"/>
<feature type="domain" description="Polymerase/histidinol phosphatase N-terminal" evidence="9">
    <location>
        <begin position="4"/>
        <end position="91"/>
    </location>
</feature>
<sequence length="275" mass="30656">MILADLHTHTRYSHGSATPAAMHAAAAARGLALLGFSEHSPRPQGFDYTHEYRDQLARHLPDYVREVLELKAANTHGPCRVLFGMEMDWLEGQEDFTRRGCAAYDFDYLLGSVHFVGHWGFDDGAEPWKAFSQEECEARYRAYFTAWEAMLRSGLFNIAAHPDLIKIFSVEQFHIWLAKPESMALIRQGLTALRDAGMGMEVSSAGLRKACREIYPAPPIMAAAAELGCRISFASDAHGPDDVGYGFARLASYAKAFGFTSHAVFDHGHCSMWEF</sequence>
<dbReference type="GO" id="GO:0004401">
    <property type="term" value="F:histidinol-phosphatase activity"/>
    <property type="evidence" value="ECO:0007669"/>
    <property type="project" value="UniProtKB-UniRule"/>
</dbReference>
<dbReference type="Pfam" id="PF02811">
    <property type="entry name" value="PHP"/>
    <property type="match status" value="1"/>
</dbReference>
<evidence type="ECO:0000256" key="4">
    <source>
        <dbReference type="ARBA" id="ARBA00022605"/>
    </source>
</evidence>
<evidence type="ECO:0000256" key="8">
    <source>
        <dbReference type="RuleBase" id="RU366003"/>
    </source>
</evidence>
<dbReference type="PANTHER" id="PTHR21039:SF0">
    <property type="entry name" value="HISTIDINOL-PHOSPHATASE"/>
    <property type="match status" value="1"/>
</dbReference>
<evidence type="ECO:0000313" key="11">
    <source>
        <dbReference type="Proteomes" id="UP000199355"/>
    </source>
</evidence>
<comment type="similarity">
    <text evidence="2 8">Belongs to the PHP hydrolase family. HisK subfamily.</text>
</comment>
<evidence type="ECO:0000256" key="3">
    <source>
        <dbReference type="ARBA" id="ARBA00013085"/>
    </source>
</evidence>